<dbReference type="GO" id="GO:0003677">
    <property type="term" value="F:DNA binding"/>
    <property type="evidence" value="ECO:0007669"/>
    <property type="project" value="UniProtKB-UniRule"/>
</dbReference>
<accession>A0A553IHW2</accession>
<reference evidence="4 5" key="1">
    <citation type="submission" date="2019-07" db="EMBL/GenBank/DDBJ databases">
        <title>Genome sequence of Acholeplasma laidlawii strain with increased resistance to erythromycin.</title>
        <authorList>
            <person name="Medvedeva E.S."/>
            <person name="Baranova N.B."/>
            <person name="Siniagina M.N."/>
            <person name="Mouzykantov A."/>
            <person name="Chernova O.A."/>
            <person name="Chernov V.M."/>
        </authorList>
    </citation>
    <scope>NUCLEOTIDE SEQUENCE [LARGE SCALE GENOMIC DNA]</scope>
    <source>
        <strain evidence="4 5">PG8REry</strain>
    </source>
</reference>
<gene>
    <name evidence="4" type="ORF">FNV44_01725</name>
</gene>
<dbReference type="InterPro" id="IPR009057">
    <property type="entry name" value="Homeodomain-like_sf"/>
</dbReference>
<evidence type="ECO:0000313" key="4">
    <source>
        <dbReference type="EMBL" id="TRX99782.1"/>
    </source>
</evidence>
<protein>
    <submittedName>
        <fullName evidence="4">TetR/AcrR family transcriptional regulator</fullName>
    </submittedName>
</protein>
<evidence type="ECO:0000313" key="5">
    <source>
        <dbReference type="Proteomes" id="UP000315938"/>
    </source>
</evidence>
<dbReference type="Gene3D" id="1.10.357.10">
    <property type="entry name" value="Tetracycline Repressor, domain 2"/>
    <property type="match status" value="1"/>
</dbReference>
<feature type="domain" description="HTH tetR-type" evidence="3">
    <location>
        <begin position="11"/>
        <end position="71"/>
    </location>
</feature>
<dbReference type="Proteomes" id="UP000315938">
    <property type="component" value="Unassembled WGS sequence"/>
</dbReference>
<dbReference type="InterPro" id="IPR050624">
    <property type="entry name" value="HTH-type_Tx_Regulator"/>
</dbReference>
<dbReference type="PROSITE" id="PS50977">
    <property type="entry name" value="HTH_TETR_2"/>
    <property type="match status" value="1"/>
</dbReference>
<dbReference type="InterPro" id="IPR001647">
    <property type="entry name" value="HTH_TetR"/>
</dbReference>
<sequence>MPTQTFNNLKTPKKEKLIEAITDELSRATYDNINIQNIIKDASIPRGSFYQYFKDKDDMYQYFMTYIGQIKMIYFKDIFANHTQSFIERVEALYLAGLNFKRDYPKFVKAGEFMMSSPLYQDSEAVKQGFEQILGIYESWILKDQEKGLIRADINSKILAKIIMDFLNKVTIYSFIYHKLDETEWVLSIKAVLDIFKKGILNHV</sequence>
<dbReference type="SUPFAM" id="SSF48498">
    <property type="entry name" value="Tetracyclin repressor-like, C-terminal domain"/>
    <property type="match status" value="1"/>
</dbReference>
<dbReference type="InterPro" id="IPR036271">
    <property type="entry name" value="Tet_transcr_reg_TetR-rel_C_sf"/>
</dbReference>
<dbReference type="AlphaFoldDB" id="A0A553IHW2"/>
<dbReference type="PANTHER" id="PTHR43479">
    <property type="entry name" value="ACREF/ENVCD OPERON REPRESSOR-RELATED"/>
    <property type="match status" value="1"/>
</dbReference>
<name>A0A553IHW2_ACHLA</name>
<evidence type="ECO:0000259" key="3">
    <source>
        <dbReference type="PROSITE" id="PS50977"/>
    </source>
</evidence>
<dbReference type="PANTHER" id="PTHR43479:SF11">
    <property type="entry name" value="ACREF_ENVCD OPERON REPRESSOR-RELATED"/>
    <property type="match status" value="1"/>
</dbReference>
<dbReference type="Pfam" id="PF00440">
    <property type="entry name" value="TetR_N"/>
    <property type="match status" value="1"/>
</dbReference>
<dbReference type="SUPFAM" id="SSF46689">
    <property type="entry name" value="Homeodomain-like"/>
    <property type="match status" value="1"/>
</dbReference>
<comment type="caution">
    <text evidence="4">The sequence shown here is derived from an EMBL/GenBank/DDBJ whole genome shotgun (WGS) entry which is preliminary data.</text>
</comment>
<evidence type="ECO:0000256" key="2">
    <source>
        <dbReference type="PROSITE-ProRule" id="PRU00335"/>
    </source>
</evidence>
<organism evidence="4 5">
    <name type="scientific">Acholeplasma laidlawii</name>
    <dbReference type="NCBI Taxonomy" id="2148"/>
    <lineage>
        <taxon>Bacteria</taxon>
        <taxon>Bacillati</taxon>
        <taxon>Mycoplasmatota</taxon>
        <taxon>Mollicutes</taxon>
        <taxon>Acholeplasmatales</taxon>
        <taxon>Acholeplasmataceae</taxon>
        <taxon>Acholeplasma</taxon>
    </lineage>
</organism>
<keyword evidence="1 2" id="KW-0238">DNA-binding</keyword>
<dbReference type="RefSeq" id="WP_143215656.1">
    <property type="nucleotide sequence ID" value="NZ_VKID01000001.1"/>
</dbReference>
<evidence type="ECO:0000256" key="1">
    <source>
        <dbReference type="ARBA" id="ARBA00023125"/>
    </source>
</evidence>
<proteinExistence type="predicted"/>
<dbReference type="EMBL" id="VKID01000001">
    <property type="protein sequence ID" value="TRX99782.1"/>
    <property type="molecule type" value="Genomic_DNA"/>
</dbReference>
<feature type="DNA-binding region" description="H-T-H motif" evidence="2">
    <location>
        <begin position="34"/>
        <end position="53"/>
    </location>
</feature>